<accession>A0A840ZEX5</accession>
<dbReference type="RefSeq" id="WP_246390299.1">
    <property type="nucleotide sequence ID" value="NZ_JACHOP010000003.1"/>
</dbReference>
<evidence type="ECO:0000313" key="2">
    <source>
        <dbReference type="EMBL" id="MBB5756259.1"/>
    </source>
</evidence>
<organism evidence="2 3">
    <name type="scientific">Methylorubrum rhodinum</name>
    <dbReference type="NCBI Taxonomy" id="29428"/>
    <lineage>
        <taxon>Bacteria</taxon>
        <taxon>Pseudomonadati</taxon>
        <taxon>Pseudomonadota</taxon>
        <taxon>Alphaproteobacteria</taxon>
        <taxon>Hyphomicrobiales</taxon>
        <taxon>Methylobacteriaceae</taxon>
        <taxon>Methylorubrum</taxon>
    </lineage>
</organism>
<keyword evidence="3" id="KW-1185">Reference proteome</keyword>
<evidence type="ECO:0000313" key="3">
    <source>
        <dbReference type="Proteomes" id="UP000583454"/>
    </source>
</evidence>
<reference evidence="2 3" key="1">
    <citation type="submission" date="2020-08" db="EMBL/GenBank/DDBJ databases">
        <title>Genomic Encyclopedia of Type Strains, Phase IV (KMG-IV): sequencing the most valuable type-strain genomes for metagenomic binning, comparative biology and taxonomic classification.</title>
        <authorList>
            <person name="Goeker M."/>
        </authorList>
    </citation>
    <scope>NUCLEOTIDE SEQUENCE [LARGE SCALE GENOMIC DNA]</scope>
    <source>
        <strain evidence="2 3">DSM 2163</strain>
    </source>
</reference>
<dbReference type="AlphaFoldDB" id="A0A840ZEX5"/>
<evidence type="ECO:0000256" key="1">
    <source>
        <dbReference type="SAM" id="MobiDB-lite"/>
    </source>
</evidence>
<dbReference type="SUPFAM" id="SSF63829">
    <property type="entry name" value="Calcium-dependent phosphotriesterase"/>
    <property type="match status" value="1"/>
</dbReference>
<comment type="caution">
    <text evidence="2">The sequence shown here is derived from an EMBL/GenBank/DDBJ whole genome shotgun (WGS) entry which is preliminary data.</text>
</comment>
<dbReference type="EMBL" id="JACHOP010000003">
    <property type="protein sequence ID" value="MBB5756259.1"/>
    <property type="molecule type" value="Genomic_DNA"/>
</dbReference>
<protein>
    <submittedName>
        <fullName evidence="2">Sugar lactone lactonase YvrE</fullName>
    </submittedName>
</protein>
<name>A0A840ZEX5_9HYPH</name>
<dbReference type="InterPro" id="IPR051344">
    <property type="entry name" value="Vgb"/>
</dbReference>
<dbReference type="PANTHER" id="PTHR40274:SF4">
    <property type="entry name" value="BLL1406 PROTEIN"/>
    <property type="match status" value="1"/>
</dbReference>
<dbReference type="PANTHER" id="PTHR40274">
    <property type="entry name" value="VIRGINIAMYCIN B LYASE"/>
    <property type="match status" value="1"/>
</dbReference>
<dbReference type="InterPro" id="IPR015943">
    <property type="entry name" value="WD40/YVTN_repeat-like_dom_sf"/>
</dbReference>
<feature type="region of interest" description="Disordered" evidence="1">
    <location>
        <begin position="1"/>
        <end position="37"/>
    </location>
</feature>
<gene>
    <name evidence="2" type="ORF">HNR00_000957</name>
</gene>
<sequence length="353" mass="36561">MTDPIRTPSSEGRAAADAHRGLAPRRSADAPSDPFRRRVGSRHAVGAAILSVALAWLSVPAAAQDRADAIRLPDSSRFPESVTSLADGTLFVSSIADGGVLKITGNGAVTTAFLKPGDHGTRSTFGLLADAARGLLWVASNDATALGATGPTTTEGGWVKAFDLATGALERSVRLPGDRTLANDFAVGKDGTLYVTDTFAPRILRLTPGATTLDVFVENEALKKGLDGIAFGADGNLYVNTFLGGELFRIEVKDGRAGAVRQLGTSRSLTFPDGLRAYGDGFLMVEGSGALSRVTVNGDVARIDTLRQFAGPTGLTAVGGRIWVAEGQLGVVAEVAKGNSAMPSFHLRAADAE</sequence>
<proteinExistence type="predicted"/>
<dbReference type="Proteomes" id="UP000583454">
    <property type="component" value="Unassembled WGS sequence"/>
</dbReference>
<dbReference type="Gene3D" id="2.130.10.10">
    <property type="entry name" value="YVTN repeat-like/Quinoprotein amine dehydrogenase"/>
    <property type="match status" value="1"/>
</dbReference>